<dbReference type="STRING" id="52560.SAMN04488082_11573"/>
<organism evidence="4 5">
    <name type="scientific">Desulfomicrobium apsheronum</name>
    <dbReference type="NCBI Taxonomy" id="52560"/>
    <lineage>
        <taxon>Bacteria</taxon>
        <taxon>Pseudomonadati</taxon>
        <taxon>Thermodesulfobacteriota</taxon>
        <taxon>Desulfovibrionia</taxon>
        <taxon>Desulfovibrionales</taxon>
        <taxon>Desulfomicrobiaceae</taxon>
        <taxon>Desulfomicrobium</taxon>
    </lineage>
</organism>
<dbReference type="NCBIfam" id="TIGR02688">
    <property type="entry name" value="BREX system Lon protease-like protein BrxL"/>
    <property type="match status" value="1"/>
</dbReference>
<evidence type="ECO:0000259" key="3">
    <source>
        <dbReference type="Pfam" id="PF20442"/>
    </source>
</evidence>
<evidence type="ECO:0000256" key="1">
    <source>
        <dbReference type="ARBA" id="ARBA00022670"/>
    </source>
</evidence>
<dbReference type="SUPFAM" id="SSF54211">
    <property type="entry name" value="Ribosomal protein S5 domain 2-like"/>
    <property type="match status" value="1"/>
</dbReference>
<evidence type="ECO:0000313" key="4">
    <source>
        <dbReference type="EMBL" id="SFK15196.1"/>
    </source>
</evidence>
<dbReference type="GO" id="GO:0006508">
    <property type="term" value="P:proteolysis"/>
    <property type="evidence" value="ECO:0007669"/>
    <property type="project" value="UniProtKB-KW"/>
</dbReference>
<dbReference type="PANTHER" id="PTHR10046">
    <property type="entry name" value="ATP DEPENDENT LON PROTEASE FAMILY MEMBER"/>
    <property type="match status" value="1"/>
</dbReference>
<dbReference type="Pfam" id="PF05362">
    <property type="entry name" value="Lon_C"/>
    <property type="match status" value="1"/>
</dbReference>
<proteinExistence type="predicted"/>
<dbReference type="EMBL" id="FORX01000015">
    <property type="protein sequence ID" value="SFK15196.1"/>
    <property type="molecule type" value="Genomic_DNA"/>
</dbReference>
<dbReference type="Pfam" id="PF20442">
    <property type="entry name" value="BrxL_N"/>
    <property type="match status" value="1"/>
</dbReference>
<dbReference type="Pfam" id="PF13337">
    <property type="entry name" value="BrxL_ATPase"/>
    <property type="match status" value="1"/>
</dbReference>
<dbReference type="InterPro" id="IPR008269">
    <property type="entry name" value="Lon_proteolytic"/>
</dbReference>
<dbReference type="PRINTS" id="PR00830">
    <property type="entry name" value="ENDOLAPTASE"/>
</dbReference>
<dbReference type="InterPro" id="IPR014721">
    <property type="entry name" value="Ribsml_uS5_D2-typ_fold_subgr"/>
</dbReference>
<dbReference type="GO" id="GO:0004252">
    <property type="term" value="F:serine-type endopeptidase activity"/>
    <property type="evidence" value="ECO:0007669"/>
    <property type="project" value="InterPro"/>
</dbReference>
<evidence type="ECO:0000259" key="2">
    <source>
        <dbReference type="Pfam" id="PF05362"/>
    </source>
</evidence>
<keyword evidence="1 4" id="KW-0645">Protease</keyword>
<dbReference type="InterPro" id="IPR027417">
    <property type="entry name" value="P-loop_NTPase"/>
</dbReference>
<feature type="domain" description="Lon proteolytic" evidence="2">
    <location>
        <begin position="518"/>
        <end position="675"/>
    </location>
</feature>
<keyword evidence="1 4" id="KW-0378">Hydrolase</keyword>
<dbReference type="AlphaFoldDB" id="A0A1I3X8I7"/>
<dbReference type="GO" id="GO:0004176">
    <property type="term" value="F:ATP-dependent peptidase activity"/>
    <property type="evidence" value="ECO:0007669"/>
    <property type="project" value="InterPro"/>
</dbReference>
<gene>
    <name evidence="4" type="ORF">SAMN04488082_11573</name>
</gene>
<dbReference type="Proteomes" id="UP000198635">
    <property type="component" value="Unassembled WGS sequence"/>
</dbReference>
<feature type="domain" description="BREX system Lon protease-like BrxL N-terminal" evidence="3">
    <location>
        <begin position="17"/>
        <end position="147"/>
    </location>
</feature>
<reference evidence="5" key="1">
    <citation type="submission" date="2016-10" db="EMBL/GenBank/DDBJ databases">
        <authorList>
            <person name="Varghese N."/>
            <person name="Submissions S."/>
        </authorList>
    </citation>
    <scope>NUCLEOTIDE SEQUENCE [LARGE SCALE GENOMIC DNA]</scope>
    <source>
        <strain evidence="5">DSM 5918</strain>
    </source>
</reference>
<evidence type="ECO:0000313" key="5">
    <source>
        <dbReference type="Proteomes" id="UP000198635"/>
    </source>
</evidence>
<keyword evidence="5" id="KW-1185">Reference proteome</keyword>
<dbReference type="InterPro" id="IPR046838">
    <property type="entry name" value="BrxL_N"/>
</dbReference>
<protein>
    <submittedName>
        <fullName evidence="4">ATP-dependent Lon protease</fullName>
    </submittedName>
</protein>
<dbReference type="SUPFAM" id="SSF52540">
    <property type="entry name" value="P-loop containing nucleoside triphosphate hydrolases"/>
    <property type="match status" value="1"/>
</dbReference>
<accession>A0A1I3X8I7</accession>
<dbReference type="InterPro" id="IPR013473">
    <property type="entry name" value="BrxL"/>
</dbReference>
<sequence>MSTSHAVIGIDNLLNTSFQGKVVRKDLTKLLKEGANVPVYVLEYLLGMYCASDDEEIIQEGIQSVKDILSQNYVRPDEAEKVKSIIRERGSFKVIDKVTVKLNERRDCYEALLSNLGVQGVEISSTIVKQFEKLLVGGIWCIISINYYFEEGQKGSPFSISELKPIQMPGMDMGEFYEGRKAFTEEQWLDVLIRSTGMEPSALENRTKWHLLARLIPLVENNYNVCELGPRGTGKSHVYKEISPNSILVSGGQTTVANLFYNMGSHKVGLVGVWDVVAFDEVAGISFKDKDGVQIMKDFMASGSFSRGRDSISANAAMVFVGNINQSVDTLVKTSHLFAPFPEAMIDTAFFDRFHCYIPGWEIPKMRPEFFTNQYGFIVDYMAEFFREMRKTTYADAIDRYFSLGNNLNQRDTIGVRKTVSGLLKLLYPHGEFDKEAVERCLRYALEGRRRVKEQLKKLGGMEFYDVHFSYIDKESLEEKFVGVLEQGGSSLIPEGPLNPGTLHTVGAGSNGHLGLYRLELQVTAGNGKLSISGVGTSSMAKEPIKVAFDYFKAHAARVSASSKPSERDYHLHIIELHNTGPTDMMTLPCLVAFCSGLLARPVQGSMVILGNMSLGGSIVPAANLAASLQVAFDAGAKRILIPMSSVTDIPTIPGELFAKFQTSFYSDPVDAVFKALGVE</sequence>
<dbReference type="Gene3D" id="3.30.230.10">
    <property type="match status" value="1"/>
</dbReference>
<dbReference type="GO" id="GO:0005524">
    <property type="term" value="F:ATP binding"/>
    <property type="evidence" value="ECO:0007669"/>
    <property type="project" value="InterPro"/>
</dbReference>
<dbReference type="GO" id="GO:0030163">
    <property type="term" value="P:protein catabolic process"/>
    <property type="evidence" value="ECO:0007669"/>
    <property type="project" value="InterPro"/>
</dbReference>
<dbReference type="InterPro" id="IPR027065">
    <property type="entry name" value="Lon_Prtase"/>
</dbReference>
<name>A0A1I3X8I7_9BACT</name>
<dbReference type="InterPro" id="IPR014061">
    <property type="entry name" value="BrxL-like"/>
</dbReference>
<dbReference type="NCBIfam" id="TIGR02653">
    <property type="entry name" value="Lon_rel_chp"/>
    <property type="match status" value="1"/>
</dbReference>
<dbReference type="InterPro" id="IPR020568">
    <property type="entry name" value="Ribosomal_Su5_D2-typ_SF"/>
</dbReference>
<dbReference type="OrthoDB" id="5297084at2"/>